<keyword evidence="5 10" id="KW-0808">Transferase</keyword>
<dbReference type="AlphaFoldDB" id="A0A4R5D7T3"/>
<evidence type="ECO:0000256" key="2">
    <source>
        <dbReference type="ARBA" id="ARBA00008954"/>
    </source>
</evidence>
<evidence type="ECO:0000313" key="11">
    <source>
        <dbReference type="Proteomes" id="UP000294739"/>
    </source>
</evidence>
<evidence type="ECO:0000256" key="4">
    <source>
        <dbReference type="ARBA" id="ARBA00022576"/>
    </source>
</evidence>
<evidence type="ECO:0000256" key="7">
    <source>
        <dbReference type="ARBA" id="ARBA00030921"/>
    </source>
</evidence>
<dbReference type="SUPFAM" id="SSF53383">
    <property type="entry name" value="PLP-dependent transferases"/>
    <property type="match status" value="1"/>
</dbReference>
<sequence length="444" mass="48369">MAEQLTIRADEVHAVLGRHLLTDGFKLVLDTDASRGSWLVDARDGRRYLDMYTFFASAPLGCNPAGLVDDPAFMDLLARVAANKPANSDVYSVHLAEFTETFARVLGDPALPHLFFVEGGALAVENALKTAFDWKSRHNEAHGRDPRLGTRVMHLTKAFHGRSGYTMSLTNTEPNKTARFPRFDWPRIDVPAIRFPLADHLDEVVGAEEHALAQARAAFEQHRHDIAAFICEPIQGEGGDNHMRPEFLQAMQRLVHRNDALFIVDEVQTGTGTTGTAWAYQQLGLTPDIVAFSKKVQVGGIMAGGRIDEVADNVFAVSGRINSTWGGGLVDMVRSRRLLELIEQDGLIDAAGRKGERFVAGLSAVAAETGLVTNVRGRGLMVAADLPDGATRDSVLTDLRETEHVIALSSGERAIRFRPALSVSDDEIDLAVTAFGRAVARRAA</sequence>
<dbReference type="OrthoDB" id="9801052at2"/>
<evidence type="ECO:0000256" key="1">
    <source>
        <dbReference type="ARBA" id="ARBA00001933"/>
    </source>
</evidence>
<dbReference type="PANTHER" id="PTHR43206:SF2">
    <property type="entry name" value="4-AMINOBUTYRATE AMINOTRANSFERASE GABT"/>
    <property type="match status" value="1"/>
</dbReference>
<dbReference type="InterPro" id="IPR015422">
    <property type="entry name" value="PyrdxlP-dep_Trfase_small"/>
</dbReference>
<dbReference type="Gene3D" id="3.90.1150.10">
    <property type="entry name" value="Aspartate Aminotransferase, domain 1"/>
    <property type="match status" value="1"/>
</dbReference>
<dbReference type="InterPro" id="IPR015424">
    <property type="entry name" value="PyrdxlP-dep_Trfase"/>
</dbReference>
<dbReference type="PANTHER" id="PTHR43206">
    <property type="entry name" value="AMINOTRANSFERASE"/>
    <property type="match status" value="1"/>
</dbReference>
<reference evidence="10 11" key="1">
    <citation type="submission" date="2019-03" db="EMBL/GenBank/DDBJ databases">
        <title>Draft genome sequences of novel Actinobacteria.</title>
        <authorList>
            <person name="Sahin N."/>
            <person name="Ay H."/>
            <person name="Saygin H."/>
        </authorList>
    </citation>
    <scope>NUCLEOTIDE SEQUENCE [LARGE SCALE GENOMIC DNA]</scope>
    <source>
        <strain evidence="10 11">5K138</strain>
    </source>
</reference>
<evidence type="ECO:0000256" key="8">
    <source>
        <dbReference type="ARBA" id="ARBA00050040"/>
    </source>
</evidence>
<comment type="similarity">
    <text evidence="2 9">Belongs to the class-III pyridoxal-phosphate-dependent aminotransferase family.</text>
</comment>
<dbReference type="InterPro" id="IPR005814">
    <property type="entry name" value="Aminotrans_3"/>
</dbReference>
<evidence type="ECO:0000256" key="9">
    <source>
        <dbReference type="RuleBase" id="RU003560"/>
    </source>
</evidence>
<dbReference type="GO" id="GO:0009450">
    <property type="term" value="P:gamma-aminobutyric acid catabolic process"/>
    <property type="evidence" value="ECO:0007669"/>
    <property type="project" value="TreeGrafter"/>
</dbReference>
<dbReference type="GO" id="GO:0017000">
    <property type="term" value="P:antibiotic biosynthetic process"/>
    <property type="evidence" value="ECO:0007669"/>
    <property type="project" value="InterPro"/>
</dbReference>
<dbReference type="NCBIfam" id="TIGR03251">
    <property type="entry name" value="LAT_fam"/>
    <property type="match status" value="1"/>
</dbReference>
<gene>
    <name evidence="10" type="ORF">E1269_14250</name>
</gene>
<keyword evidence="11" id="KW-1185">Reference proteome</keyword>
<dbReference type="Gene3D" id="3.40.640.10">
    <property type="entry name" value="Type I PLP-dependent aspartate aminotransferase-like (Major domain)"/>
    <property type="match status" value="1"/>
</dbReference>
<proteinExistence type="inferred from homology"/>
<organism evidence="10 11">
    <name type="scientific">Jiangella asiatica</name>
    <dbReference type="NCBI Taxonomy" id="2530372"/>
    <lineage>
        <taxon>Bacteria</taxon>
        <taxon>Bacillati</taxon>
        <taxon>Actinomycetota</taxon>
        <taxon>Actinomycetes</taxon>
        <taxon>Jiangellales</taxon>
        <taxon>Jiangellaceae</taxon>
        <taxon>Jiangella</taxon>
    </lineage>
</organism>
<dbReference type="PIRSF" id="PIRSF000521">
    <property type="entry name" value="Transaminase_4ab_Lys_Orn"/>
    <property type="match status" value="1"/>
</dbReference>
<accession>A0A4R5D7T3</accession>
<dbReference type="Proteomes" id="UP000294739">
    <property type="component" value="Unassembled WGS sequence"/>
</dbReference>
<comment type="cofactor">
    <cofactor evidence="1">
        <name>pyridoxal 5'-phosphate</name>
        <dbReference type="ChEBI" id="CHEBI:597326"/>
    </cofactor>
</comment>
<name>A0A4R5D7T3_9ACTN</name>
<dbReference type="EC" id="2.6.1.36" evidence="3"/>
<evidence type="ECO:0000313" key="10">
    <source>
        <dbReference type="EMBL" id="TDE09476.1"/>
    </source>
</evidence>
<keyword evidence="4 10" id="KW-0032">Aminotransferase</keyword>
<evidence type="ECO:0000256" key="3">
    <source>
        <dbReference type="ARBA" id="ARBA00013071"/>
    </source>
</evidence>
<keyword evidence="6 9" id="KW-0663">Pyridoxal phosphate</keyword>
<dbReference type="EMBL" id="SMKZ01000018">
    <property type="protein sequence ID" value="TDE09476.1"/>
    <property type="molecule type" value="Genomic_DNA"/>
</dbReference>
<evidence type="ECO:0000256" key="5">
    <source>
        <dbReference type="ARBA" id="ARBA00022679"/>
    </source>
</evidence>
<dbReference type="GO" id="GO:0030170">
    <property type="term" value="F:pyridoxal phosphate binding"/>
    <property type="evidence" value="ECO:0007669"/>
    <property type="project" value="InterPro"/>
</dbReference>
<protein>
    <recommendedName>
        <fullName evidence="8">L-lysine-epsilon aminotransferase</fullName>
        <ecNumber evidence="3">2.6.1.36</ecNumber>
    </recommendedName>
    <alternativeName>
        <fullName evidence="7">Lysine 6-aminotransferase</fullName>
    </alternativeName>
</protein>
<dbReference type="GO" id="GO:0045484">
    <property type="term" value="F:L-lysine 6-transaminase activity"/>
    <property type="evidence" value="ECO:0007669"/>
    <property type="project" value="UniProtKB-EC"/>
</dbReference>
<dbReference type="InterPro" id="IPR017657">
    <property type="entry name" value="L-lysine_6-transaminase"/>
</dbReference>
<dbReference type="FunCoup" id="A0A4R5D7T3">
    <property type="interactions" value="171"/>
</dbReference>
<dbReference type="InterPro" id="IPR015421">
    <property type="entry name" value="PyrdxlP-dep_Trfase_major"/>
</dbReference>
<dbReference type="RefSeq" id="WP_131895562.1">
    <property type="nucleotide sequence ID" value="NZ_SMKZ01000018.1"/>
</dbReference>
<dbReference type="InParanoid" id="A0A4R5D7T3"/>
<evidence type="ECO:0000256" key="6">
    <source>
        <dbReference type="ARBA" id="ARBA00022898"/>
    </source>
</evidence>
<dbReference type="Pfam" id="PF00202">
    <property type="entry name" value="Aminotran_3"/>
    <property type="match status" value="1"/>
</dbReference>
<comment type="caution">
    <text evidence="10">The sequence shown here is derived from an EMBL/GenBank/DDBJ whole genome shotgun (WGS) entry which is preliminary data.</text>
</comment>